<keyword evidence="2" id="KW-1185">Reference proteome</keyword>
<dbReference type="Proteomes" id="UP000053477">
    <property type="component" value="Unassembled WGS sequence"/>
</dbReference>
<reference evidence="1 2" key="1">
    <citation type="submission" date="2015-04" db="EMBL/GenBank/DDBJ databases">
        <title>Complete genome sequence of Schizopora paradoxa KUC8140, a cosmopolitan wood degrader in East Asia.</title>
        <authorList>
            <consortium name="DOE Joint Genome Institute"/>
            <person name="Min B."/>
            <person name="Park H."/>
            <person name="Jang Y."/>
            <person name="Kim J.-J."/>
            <person name="Kim K.H."/>
            <person name="Pangilinan J."/>
            <person name="Lipzen A."/>
            <person name="Riley R."/>
            <person name="Grigoriev I.V."/>
            <person name="Spatafora J.W."/>
            <person name="Choi I.-G."/>
        </authorList>
    </citation>
    <scope>NUCLEOTIDE SEQUENCE [LARGE SCALE GENOMIC DNA]</scope>
    <source>
        <strain evidence="1 2">KUC8140</strain>
    </source>
</reference>
<protein>
    <submittedName>
        <fullName evidence="1">Uncharacterized protein</fullName>
    </submittedName>
</protein>
<sequence>MAAVSNLEDGTRSFESELHEVLSSWIACKEAIPKLWKGDVEPIKPMSYSDLQVSGMTGCSHLVSRARKTMLRLTSLSNTLRELSTAIQAEAEAAQENFEVVSNMCNLIFLPNELLDRSSIHLARFSILPGYGVVLRFVMENISGSSDIDLLCLSRSKDARLDVYTEITLASFNNRNELVFEQSLIDALPHSRRWRSLDIQFVYKRSSDQGLDRNPDIRQAFREIDVHLLESLCITNIKNPRPMFEDYHEFKHWVTPNLRHLTSDYYVPLLLPGLANLVSLNVTLKPRQIILADFHQDLSRMKNLESLALKLDRGSREYDIQLEPLNNVGTLAFRRVRHLKIEMESQWPEWIDVFKPFFSNMSFPNAVDLHVKLCGYVSKTYPEEDEAYLGLSREVESIIQHDTQFPRVERFWLEAIGLNIGDANDVYSMEAQQGEISLSVPLALLPNIKHFTLSSNGRPNPRGFSRCTSGAPLPVPALETISIQIIKLAARKTGYYVKDLLTKQKKRGEWGEFIELIVKDNDSTSKGRINMKTYAKDDALEWCERKIRTFENDPLID</sequence>
<dbReference type="AlphaFoldDB" id="A0A0H2S933"/>
<evidence type="ECO:0000313" key="1">
    <source>
        <dbReference type="EMBL" id="KLO18193.1"/>
    </source>
</evidence>
<dbReference type="InParanoid" id="A0A0H2S933"/>
<evidence type="ECO:0000313" key="2">
    <source>
        <dbReference type="Proteomes" id="UP000053477"/>
    </source>
</evidence>
<dbReference type="EMBL" id="KQ085897">
    <property type="protein sequence ID" value="KLO18193.1"/>
    <property type="molecule type" value="Genomic_DNA"/>
</dbReference>
<dbReference type="InterPro" id="IPR032675">
    <property type="entry name" value="LRR_dom_sf"/>
</dbReference>
<name>A0A0H2S933_9AGAM</name>
<gene>
    <name evidence="1" type="ORF">SCHPADRAFT_993798</name>
</gene>
<organism evidence="1 2">
    <name type="scientific">Schizopora paradoxa</name>
    <dbReference type="NCBI Taxonomy" id="27342"/>
    <lineage>
        <taxon>Eukaryota</taxon>
        <taxon>Fungi</taxon>
        <taxon>Dikarya</taxon>
        <taxon>Basidiomycota</taxon>
        <taxon>Agaricomycotina</taxon>
        <taxon>Agaricomycetes</taxon>
        <taxon>Hymenochaetales</taxon>
        <taxon>Schizoporaceae</taxon>
        <taxon>Schizopora</taxon>
    </lineage>
</organism>
<proteinExistence type="predicted"/>
<dbReference type="Gene3D" id="3.80.10.10">
    <property type="entry name" value="Ribonuclease Inhibitor"/>
    <property type="match status" value="1"/>
</dbReference>
<accession>A0A0H2S933</accession>